<evidence type="ECO:0000313" key="16">
    <source>
        <dbReference type="Proteomes" id="UP000825935"/>
    </source>
</evidence>
<dbReference type="PANTHER" id="PTHR32468">
    <property type="entry name" value="CATION/H + ANTIPORTER"/>
    <property type="match status" value="1"/>
</dbReference>
<feature type="transmembrane region" description="Helical" evidence="11">
    <location>
        <begin position="378"/>
        <end position="397"/>
    </location>
</feature>
<evidence type="ECO:0000313" key="15">
    <source>
        <dbReference type="EMBL" id="KAH7442333.1"/>
    </source>
</evidence>
<sequence>MAPSNATSVAPHCYPLHEVVSNGVLQGDYPIRFALPLLIIQITIVLVLTRTLAALFKPLHQPRVLAEVIGGVLLGPTALGRNKAFLQTIFPKDSLTILDTASSMGLMFYMFLVGLELDLKAIRRSGKTAFIIAFSGIAAPFIGGVGVSTILHRTLSTKSNFAAFVTFMGVPLSITAFPVLARILAERKLFKTELGKVVLPAAAINDVCAWILLATGVALNGQSENPAIPAYVLLCGIAYVLFLFFVVRRGLEWIARRGSEESANEIYVCVTIMGVLLAGFTTDAIGIHPLFGAFAYGIMLPKEGKFAPMLVEKIEDFVSVLMLPLFFASSGLKTNLATINSMKSVGFLLLLVLTAFFCKITATVLAAMCLKMDLRTSFAFGFLMNTKGLVELIVLNIGRDIGVFDDQTFALLVLMCLILLFFTTPAVMALYKPARDQAPYTNRNIEKSSKSRKNELRVLACIQGTRSILGLLNLVEGCRCTKRSSLKLFVMHLTELSDRMSAAMNMGRAIQAKTPVEDDNMVALEVYARYTKTPLKLLHAISPIDDMHEDVCNMAMIKRATLLIMPMNFDLREDGSIEHISQGFRRVHQRVLQHAPCSVAIYVDRGLWGSTELSETLSEHKIAMLFFGGPDDREALVFALRIAEHPNVKLHVMRFIDQDKDQNALDSAIDVDSPKENHPSDDKKLDEESIAPLKDLKRSLKACDAAYTEFMYQGSAANAAENAVKSEDFSLILIGRRHYAPAPFPSHATAAMEKVSESNELGTVGDALVKGAGNIKASILIIQQYNSSAFVHK</sequence>
<feature type="transmembrane region" description="Helical" evidence="11">
    <location>
        <begin position="267"/>
        <end position="297"/>
    </location>
</feature>
<evidence type="ECO:0000256" key="9">
    <source>
        <dbReference type="ARBA" id="ARBA00038341"/>
    </source>
</evidence>
<dbReference type="CDD" id="cd00293">
    <property type="entry name" value="USP-like"/>
    <property type="match status" value="1"/>
</dbReference>
<dbReference type="InterPro" id="IPR038770">
    <property type="entry name" value="Na+/solute_symporter_sf"/>
</dbReference>
<comment type="similarity">
    <text evidence="9">Belongs to the monovalent cation:proton antiporter 2 (CPA2) transporter (TC 2.A.37) family. CHX (TC 2.A.37.4) subfamily.</text>
</comment>
<dbReference type="OrthoDB" id="2687058at2759"/>
<dbReference type="InterPro" id="IPR057291">
    <property type="entry name" value="CHX17_2nd"/>
</dbReference>
<dbReference type="Pfam" id="PF00999">
    <property type="entry name" value="Na_H_Exchanger"/>
    <property type="match status" value="1"/>
</dbReference>
<evidence type="ECO:0000256" key="11">
    <source>
        <dbReference type="SAM" id="Phobius"/>
    </source>
</evidence>
<keyword evidence="4 11" id="KW-0812">Transmembrane</keyword>
<dbReference type="AlphaFoldDB" id="A0A8T2V958"/>
<dbReference type="Pfam" id="PF23256">
    <property type="entry name" value="CHX17_2nd"/>
    <property type="match status" value="1"/>
</dbReference>
<feature type="transmembrane region" description="Helical" evidence="11">
    <location>
        <begin position="100"/>
        <end position="117"/>
    </location>
</feature>
<feature type="domain" description="Cation/H+ exchanger transmembrane" evidence="12">
    <location>
        <begin position="48"/>
        <end position="425"/>
    </location>
</feature>
<keyword evidence="5" id="KW-0630">Potassium</keyword>
<keyword evidence="16" id="KW-1185">Reference proteome</keyword>
<dbReference type="InterPro" id="IPR006153">
    <property type="entry name" value="Cation/H_exchanger_TM"/>
</dbReference>
<evidence type="ECO:0000256" key="6">
    <source>
        <dbReference type="ARBA" id="ARBA00022989"/>
    </source>
</evidence>
<keyword evidence="6 11" id="KW-1133">Transmembrane helix</keyword>
<proteinExistence type="inferred from homology"/>
<gene>
    <name evidence="15" type="ORF">KP509_03G083000</name>
</gene>
<keyword evidence="8 11" id="KW-0472">Membrane</keyword>
<evidence type="ECO:0000256" key="1">
    <source>
        <dbReference type="ARBA" id="ARBA00004141"/>
    </source>
</evidence>
<keyword evidence="3" id="KW-0633">Potassium transport</keyword>
<feature type="transmembrane region" description="Helical" evidence="11">
    <location>
        <begin position="33"/>
        <end position="52"/>
    </location>
</feature>
<protein>
    <recommendedName>
        <fullName evidence="17">Cation/H+ exchanger domain-containing protein</fullName>
    </recommendedName>
</protein>
<dbReference type="Proteomes" id="UP000825935">
    <property type="component" value="Chromosome 3"/>
</dbReference>
<feature type="transmembrane region" description="Helical" evidence="11">
    <location>
        <begin position="163"/>
        <end position="185"/>
    </location>
</feature>
<feature type="transmembrane region" description="Helical" evidence="11">
    <location>
        <begin position="197"/>
        <end position="216"/>
    </location>
</feature>
<feature type="domain" description="Cation/H(+) antiporter C-terminal" evidence="14">
    <location>
        <begin position="622"/>
        <end position="786"/>
    </location>
</feature>
<dbReference type="InterPro" id="IPR050794">
    <property type="entry name" value="CPA2_transporter"/>
</dbReference>
<dbReference type="GO" id="GO:0012505">
    <property type="term" value="C:endomembrane system"/>
    <property type="evidence" value="ECO:0007669"/>
    <property type="project" value="TreeGrafter"/>
</dbReference>
<accession>A0A8T2V958</accession>
<keyword evidence="7" id="KW-0406">Ion transport</keyword>
<feature type="transmembrane region" description="Helical" evidence="11">
    <location>
        <begin position="409"/>
        <end position="431"/>
    </location>
</feature>
<comment type="caution">
    <text evidence="15">The sequence shown here is derived from an EMBL/GenBank/DDBJ whole genome shotgun (WGS) entry which is preliminary data.</text>
</comment>
<dbReference type="GO" id="GO:1902600">
    <property type="term" value="P:proton transmembrane transport"/>
    <property type="evidence" value="ECO:0007669"/>
    <property type="project" value="InterPro"/>
</dbReference>
<name>A0A8T2V958_CERRI</name>
<dbReference type="PANTHER" id="PTHR32468:SF0">
    <property type="entry name" value="K(+)_H(+) ANTIPORTER 1"/>
    <property type="match status" value="1"/>
</dbReference>
<keyword evidence="2" id="KW-0813">Transport</keyword>
<dbReference type="EMBL" id="CM035408">
    <property type="protein sequence ID" value="KAH7442333.1"/>
    <property type="molecule type" value="Genomic_DNA"/>
</dbReference>
<dbReference type="Gene3D" id="3.40.50.12370">
    <property type="match status" value="1"/>
</dbReference>
<feature type="region of interest" description="Disordered" evidence="10">
    <location>
        <begin position="667"/>
        <end position="687"/>
    </location>
</feature>
<evidence type="ECO:0008006" key="17">
    <source>
        <dbReference type="Google" id="ProtNLM"/>
    </source>
</evidence>
<evidence type="ECO:0000259" key="14">
    <source>
        <dbReference type="Pfam" id="PF23259"/>
    </source>
</evidence>
<dbReference type="Pfam" id="PF23259">
    <property type="entry name" value="CHX17_C"/>
    <property type="match status" value="1"/>
</dbReference>
<dbReference type="GO" id="GO:0016020">
    <property type="term" value="C:membrane"/>
    <property type="evidence" value="ECO:0007669"/>
    <property type="project" value="UniProtKB-SubCell"/>
</dbReference>
<evidence type="ECO:0000256" key="4">
    <source>
        <dbReference type="ARBA" id="ARBA00022692"/>
    </source>
</evidence>
<dbReference type="GO" id="GO:0006885">
    <property type="term" value="P:regulation of pH"/>
    <property type="evidence" value="ECO:0007669"/>
    <property type="project" value="TreeGrafter"/>
</dbReference>
<evidence type="ECO:0000256" key="3">
    <source>
        <dbReference type="ARBA" id="ARBA00022538"/>
    </source>
</evidence>
<evidence type="ECO:0000259" key="13">
    <source>
        <dbReference type="Pfam" id="PF23256"/>
    </source>
</evidence>
<dbReference type="SUPFAM" id="SSF52402">
    <property type="entry name" value="Adenine nucleotide alpha hydrolases-like"/>
    <property type="match status" value="1"/>
</dbReference>
<feature type="compositionally biased region" description="Basic and acidic residues" evidence="10">
    <location>
        <begin position="672"/>
        <end position="687"/>
    </location>
</feature>
<dbReference type="GO" id="GO:0015297">
    <property type="term" value="F:antiporter activity"/>
    <property type="evidence" value="ECO:0007669"/>
    <property type="project" value="InterPro"/>
</dbReference>
<feature type="domain" description="Cation/H(+) antiporter central" evidence="13">
    <location>
        <begin position="484"/>
        <end position="614"/>
    </location>
</feature>
<dbReference type="Gene3D" id="1.20.1530.20">
    <property type="match status" value="1"/>
</dbReference>
<evidence type="ECO:0000256" key="7">
    <source>
        <dbReference type="ARBA" id="ARBA00023065"/>
    </source>
</evidence>
<evidence type="ECO:0000256" key="5">
    <source>
        <dbReference type="ARBA" id="ARBA00022958"/>
    </source>
</evidence>
<evidence type="ECO:0000259" key="12">
    <source>
        <dbReference type="Pfam" id="PF00999"/>
    </source>
</evidence>
<feature type="transmembrane region" description="Helical" evidence="11">
    <location>
        <begin position="64"/>
        <end position="80"/>
    </location>
</feature>
<evidence type="ECO:0000256" key="10">
    <source>
        <dbReference type="SAM" id="MobiDB-lite"/>
    </source>
</evidence>
<evidence type="ECO:0000256" key="2">
    <source>
        <dbReference type="ARBA" id="ARBA00022448"/>
    </source>
</evidence>
<feature type="transmembrane region" description="Helical" evidence="11">
    <location>
        <begin position="129"/>
        <end position="151"/>
    </location>
</feature>
<comment type="subcellular location">
    <subcellularLocation>
        <location evidence="1">Membrane</location>
        <topology evidence="1">Multi-pass membrane protein</topology>
    </subcellularLocation>
</comment>
<feature type="transmembrane region" description="Helical" evidence="11">
    <location>
        <begin position="317"/>
        <end position="333"/>
    </location>
</feature>
<feature type="transmembrane region" description="Helical" evidence="11">
    <location>
        <begin position="228"/>
        <end position="247"/>
    </location>
</feature>
<feature type="transmembrane region" description="Helical" evidence="11">
    <location>
        <begin position="345"/>
        <end position="366"/>
    </location>
</feature>
<reference evidence="15" key="1">
    <citation type="submission" date="2021-08" db="EMBL/GenBank/DDBJ databases">
        <title>WGS assembly of Ceratopteris richardii.</title>
        <authorList>
            <person name="Marchant D.B."/>
            <person name="Chen G."/>
            <person name="Jenkins J."/>
            <person name="Shu S."/>
            <person name="Leebens-Mack J."/>
            <person name="Grimwood J."/>
            <person name="Schmutz J."/>
            <person name="Soltis P."/>
            <person name="Soltis D."/>
            <person name="Chen Z.-H."/>
        </authorList>
    </citation>
    <scope>NUCLEOTIDE SEQUENCE</scope>
    <source>
        <strain evidence="15">Whitten #5841</strain>
        <tissue evidence="15">Leaf</tissue>
    </source>
</reference>
<dbReference type="InterPro" id="IPR057290">
    <property type="entry name" value="CHX17_C"/>
</dbReference>
<dbReference type="GO" id="GO:0006813">
    <property type="term" value="P:potassium ion transport"/>
    <property type="evidence" value="ECO:0007669"/>
    <property type="project" value="UniProtKB-KW"/>
</dbReference>
<organism evidence="15 16">
    <name type="scientific">Ceratopteris richardii</name>
    <name type="common">Triangle waterfern</name>
    <dbReference type="NCBI Taxonomy" id="49495"/>
    <lineage>
        <taxon>Eukaryota</taxon>
        <taxon>Viridiplantae</taxon>
        <taxon>Streptophyta</taxon>
        <taxon>Embryophyta</taxon>
        <taxon>Tracheophyta</taxon>
        <taxon>Polypodiopsida</taxon>
        <taxon>Polypodiidae</taxon>
        <taxon>Polypodiales</taxon>
        <taxon>Pteridineae</taxon>
        <taxon>Pteridaceae</taxon>
        <taxon>Parkerioideae</taxon>
        <taxon>Ceratopteris</taxon>
    </lineage>
</organism>
<evidence type="ECO:0000256" key="8">
    <source>
        <dbReference type="ARBA" id="ARBA00023136"/>
    </source>
</evidence>
<dbReference type="OMA" id="RTMAFFI"/>